<evidence type="ECO:0000313" key="2">
    <source>
        <dbReference type="EMBL" id="QMP84197.1"/>
    </source>
</evidence>
<keyword evidence="1" id="KW-0175">Coiled coil</keyword>
<dbReference type="EMBL" id="MT711976">
    <property type="protein sequence ID" value="QMP84197.1"/>
    <property type="molecule type" value="Genomic_DNA"/>
</dbReference>
<name>A0A7G4AW07_9CAUD</name>
<dbReference type="Proteomes" id="UP000515922">
    <property type="component" value="Segment"/>
</dbReference>
<organism evidence="2 3">
    <name type="scientific">Streptomyces phage Coruscant</name>
    <dbReference type="NCBI Taxonomy" id="2739834"/>
    <lineage>
        <taxon>Viruses</taxon>
        <taxon>Duplodnaviria</taxon>
        <taxon>Heunggongvirae</taxon>
        <taxon>Uroviricota</taxon>
        <taxon>Caudoviricetes</taxon>
        <taxon>Stanwilliamsviridae</taxon>
        <taxon>Boydwoodruffvirinae</taxon>
        <taxon>Coruscantvirus</taxon>
        <taxon>Coruscantvirus coruscant</taxon>
    </lineage>
</organism>
<evidence type="ECO:0000256" key="1">
    <source>
        <dbReference type="SAM" id="Coils"/>
    </source>
</evidence>
<reference evidence="2 3" key="1">
    <citation type="submission" date="2020-07" db="EMBL/GenBank/DDBJ databases">
        <title>Streptomyces phage Genome sequencing and assembly.</title>
        <authorList>
            <person name="Sharma V."/>
            <person name="Hardy A."/>
            <person name="Frunzke J."/>
        </authorList>
    </citation>
    <scope>NUCLEOTIDE SEQUENCE [LARGE SCALE GENOMIC DNA]</scope>
</reference>
<proteinExistence type="predicted"/>
<keyword evidence="3" id="KW-1185">Reference proteome</keyword>
<feature type="coiled-coil region" evidence="1">
    <location>
        <begin position="31"/>
        <end position="65"/>
    </location>
</feature>
<accession>A0A7G4AW07</accession>
<protein>
    <submittedName>
        <fullName evidence="2">Uncharacterized protein</fullName>
    </submittedName>
</protein>
<evidence type="ECO:0000313" key="3">
    <source>
        <dbReference type="Proteomes" id="UP000515922"/>
    </source>
</evidence>
<sequence>MTDKNELKILGYKQRMGQVTSEYEDRIIDIRVDLTLEIQRMNEEIQRLNSENQRLRDLLEENDVAIPTEG</sequence>
<gene>
    <name evidence="2" type="ORF">HUN41_00068</name>
</gene>